<dbReference type="EMBL" id="CCEJ010000003">
    <property type="protein sequence ID" value="CDR33339.1"/>
    <property type="molecule type" value="Genomic_DNA"/>
</dbReference>
<sequence length="232" mass="27442">MLKNATNHEKFAILSPWFHEIVLEVKKDLKNDHLRKDIQFLKAYFPSKNINKISSEELVQGYSSAIKNKELAENLGDFIANRWLFKHSDVYYFFEEKLKGLNADFQNLEEVDDEFGKTLMNQASQKFGYQTSYIFSILNSVVFSKKIFDEFRELAIEEAKQHLVNNESAKELESWNEKEKAYELQISRLEERYKDKLLGMQKKYDKDVEALKKQISMLQRKLEEKKEACLVS</sequence>
<feature type="coiled-coil region" evidence="1">
    <location>
        <begin position="165"/>
        <end position="228"/>
    </location>
</feature>
<dbReference type="OrthoDB" id="21127at2"/>
<reference evidence="2" key="1">
    <citation type="submission" date="2013-12" db="EMBL/GenBank/DDBJ databases">
        <authorList>
            <person name="Linke B."/>
        </authorList>
    </citation>
    <scope>NUCLEOTIDE SEQUENCE [LARGE SCALE GENOMIC DNA]</scope>
    <source>
        <strain evidence="2">CRIB-18</strain>
    </source>
</reference>
<proteinExistence type="predicted"/>
<protein>
    <submittedName>
        <fullName evidence="2">Uncharacterized protein</fullName>
    </submittedName>
</protein>
<dbReference type="RefSeq" id="WP_041016846.1">
    <property type="nucleotide sequence ID" value="NZ_CCEJ010000003.1"/>
</dbReference>
<dbReference type="eggNOG" id="ENOG5033VZJ">
    <property type="taxonomic scope" value="Bacteria"/>
</dbReference>
<comment type="caution">
    <text evidence="2">The sequence shown here is derived from an EMBL/GenBank/DDBJ whole genome shotgun (WGS) entry which is preliminary data.</text>
</comment>
<dbReference type="AlphaFoldDB" id="A0A090DWX8"/>
<reference evidence="2" key="2">
    <citation type="submission" date="2014-09" db="EMBL/GenBank/DDBJ databases">
        <title>Criblamydia sequanensis harbors a mega-plasmid encoding arsenite resistance.</title>
        <authorList>
            <person name="Bertelli C."/>
            <person name="Goesmann A."/>
            <person name="Greub G."/>
        </authorList>
    </citation>
    <scope>NUCLEOTIDE SEQUENCE [LARGE SCALE GENOMIC DNA]</scope>
    <source>
        <strain evidence="2">CRIB-18</strain>
    </source>
</reference>
<dbReference type="STRING" id="1437425.CSEC_0504"/>
<evidence type="ECO:0000256" key="1">
    <source>
        <dbReference type="SAM" id="Coils"/>
    </source>
</evidence>
<organism evidence="2 3">
    <name type="scientific">Candidatus Criblamydia sequanensis CRIB-18</name>
    <dbReference type="NCBI Taxonomy" id="1437425"/>
    <lineage>
        <taxon>Bacteria</taxon>
        <taxon>Pseudomonadati</taxon>
        <taxon>Chlamydiota</taxon>
        <taxon>Chlamydiia</taxon>
        <taxon>Parachlamydiales</taxon>
        <taxon>Candidatus Criblamydiaceae</taxon>
        <taxon>Candidatus Criblamydia</taxon>
    </lineage>
</organism>
<dbReference type="Proteomes" id="UP000031552">
    <property type="component" value="Unassembled WGS sequence"/>
</dbReference>
<evidence type="ECO:0000313" key="2">
    <source>
        <dbReference type="EMBL" id="CDR33339.1"/>
    </source>
</evidence>
<name>A0A090DWX8_9BACT</name>
<accession>A0A090DWX8</accession>
<keyword evidence="3" id="KW-1185">Reference proteome</keyword>
<evidence type="ECO:0000313" key="3">
    <source>
        <dbReference type="Proteomes" id="UP000031552"/>
    </source>
</evidence>
<gene>
    <name evidence="2" type="ORF">CSEC_0504</name>
</gene>
<keyword evidence="1" id="KW-0175">Coiled coil</keyword>